<protein>
    <recommendedName>
        <fullName evidence="7">Rhodopsin domain-containing protein</fullName>
    </recommendedName>
</protein>
<comment type="similarity">
    <text evidence="5">Belongs to the SAT4 family.</text>
</comment>
<feature type="transmembrane region" description="Helical" evidence="6">
    <location>
        <begin position="93"/>
        <end position="112"/>
    </location>
</feature>
<evidence type="ECO:0000256" key="4">
    <source>
        <dbReference type="ARBA" id="ARBA00023136"/>
    </source>
</evidence>
<dbReference type="InterPro" id="IPR049326">
    <property type="entry name" value="Rhodopsin_dom_fungi"/>
</dbReference>
<dbReference type="KEGG" id="cput:CONPUDRAFT_118484"/>
<feature type="transmembrane region" description="Helical" evidence="6">
    <location>
        <begin position="44"/>
        <end position="63"/>
    </location>
</feature>
<evidence type="ECO:0000256" key="6">
    <source>
        <dbReference type="SAM" id="Phobius"/>
    </source>
</evidence>
<dbReference type="AlphaFoldDB" id="A0A5M3N2G2"/>
<evidence type="ECO:0000256" key="3">
    <source>
        <dbReference type="ARBA" id="ARBA00022989"/>
    </source>
</evidence>
<feature type="transmembrane region" description="Helical" evidence="6">
    <location>
        <begin position="236"/>
        <end position="259"/>
    </location>
</feature>
<evidence type="ECO:0000256" key="5">
    <source>
        <dbReference type="ARBA" id="ARBA00038359"/>
    </source>
</evidence>
<organism evidence="8 9">
    <name type="scientific">Coniophora puteana (strain RWD-64-598)</name>
    <name type="common">Brown rot fungus</name>
    <dbReference type="NCBI Taxonomy" id="741705"/>
    <lineage>
        <taxon>Eukaryota</taxon>
        <taxon>Fungi</taxon>
        <taxon>Dikarya</taxon>
        <taxon>Basidiomycota</taxon>
        <taxon>Agaricomycotina</taxon>
        <taxon>Agaricomycetes</taxon>
        <taxon>Agaricomycetidae</taxon>
        <taxon>Boletales</taxon>
        <taxon>Coniophorineae</taxon>
        <taxon>Coniophoraceae</taxon>
        <taxon>Coniophora</taxon>
    </lineage>
</organism>
<proteinExistence type="inferred from homology"/>
<evidence type="ECO:0000259" key="7">
    <source>
        <dbReference type="Pfam" id="PF20684"/>
    </source>
</evidence>
<keyword evidence="4 6" id="KW-0472">Membrane</keyword>
<dbReference type="GO" id="GO:0016020">
    <property type="term" value="C:membrane"/>
    <property type="evidence" value="ECO:0007669"/>
    <property type="project" value="UniProtKB-SubCell"/>
</dbReference>
<accession>A0A5M3N2G2</accession>
<dbReference type="GeneID" id="19199392"/>
<keyword evidence="3 6" id="KW-1133">Transmembrane helix</keyword>
<keyword evidence="9" id="KW-1185">Reference proteome</keyword>
<sequence>MRRYTGSGRGMTRKFSKCSWSRYRMWTSNITSSSSTLRTLDQPATWTPGLAVNTAIIIYWLSYTSGHSSSQNSLERHHCQAVLMALTDQTVKAVALALPILSIIVTICRLTIRALGRRLWWDDAAIAFAMVIQFLQIIFTEIRYEPQDHSNGLMVAAYYMAAESFYGVIWFSRISIMLTVVRISVAKTERRVLLGIASAFSIVLTALVFQVVGECERNTAWKQALVPQCNLGEDVAIAQTITIVISDFLLVVTPIRMVYRVNLPTSQKIRLIAVFMSTSITTAVSLVHIYYLLKYGGVDEIFAAVVEMSITLIVASLSVLVAFCSRIGTDNQNSSSSGSRSIVTFGSIPIRPTRRRRPHDPLTPVIDIGVEYTMETFSEHQVKLPQEGYSQRLSEGVSDAKVSEV</sequence>
<evidence type="ECO:0000256" key="1">
    <source>
        <dbReference type="ARBA" id="ARBA00004141"/>
    </source>
</evidence>
<dbReference type="RefSeq" id="XP_007765018.1">
    <property type="nucleotide sequence ID" value="XM_007766828.1"/>
</dbReference>
<evidence type="ECO:0000313" key="9">
    <source>
        <dbReference type="Proteomes" id="UP000053558"/>
    </source>
</evidence>
<feature type="transmembrane region" description="Helical" evidence="6">
    <location>
        <begin position="124"/>
        <end position="144"/>
    </location>
</feature>
<feature type="domain" description="Rhodopsin" evidence="7">
    <location>
        <begin position="109"/>
        <end position="322"/>
    </location>
</feature>
<dbReference type="Pfam" id="PF20684">
    <property type="entry name" value="Fung_rhodopsin"/>
    <property type="match status" value="1"/>
</dbReference>
<feature type="transmembrane region" description="Helical" evidence="6">
    <location>
        <begin position="192"/>
        <end position="212"/>
    </location>
</feature>
<gene>
    <name evidence="8" type="ORF">CONPUDRAFT_118484</name>
</gene>
<comment type="subcellular location">
    <subcellularLocation>
        <location evidence="1">Membrane</location>
        <topology evidence="1">Multi-pass membrane protein</topology>
    </subcellularLocation>
</comment>
<dbReference type="OrthoDB" id="444631at2759"/>
<feature type="transmembrane region" description="Helical" evidence="6">
    <location>
        <begin position="271"/>
        <end position="291"/>
    </location>
</feature>
<dbReference type="Proteomes" id="UP000053558">
    <property type="component" value="Unassembled WGS sequence"/>
</dbReference>
<dbReference type="PANTHER" id="PTHR33048:SF47">
    <property type="entry name" value="INTEGRAL MEMBRANE PROTEIN-RELATED"/>
    <property type="match status" value="1"/>
</dbReference>
<evidence type="ECO:0000313" key="8">
    <source>
        <dbReference type="EMBL" id="EIW85569.1"/>
    </source>
</evidence>
<dbReference type="InterPro" id="IPR052337">
    <property type="entry name" value="SAT4-like"/>
</dbReference>
<keyword evidence="2 6" id="KW-0812">Transmembrane</keyword>
<dbReference type="EMBL" id="JH711574">
    <property type="protein sequence ID" value="EIW85569.1"/>
    <property type="molecule type" value="Genomic_DNA"/>
</dbReference>
<evidence type="ECO:0000256" key="2">
    <source>
        <dbReference type="ARBA" id="ARBA00022692"/>
    </source>
</evidence>
<comment type="caution">
    <text evidence="8">The sequence shown here is derived from an EMBL/GenBank/DDBJ whole genome shotgun (WGS) entry which is preliminary data.</text>
</comment>
<name>A0A5M3N2G2_CONPW</name>
<dbReference type="PANTHER" id="PTHR33048">
    <property type="entry name" value="PTH11-LIKE INTEGRAL MEMBRANE PROTEIN (AFU_ORTHOLOGUE AFUA_5G11245)"/>
    <property type="match status" value="1"/>
</dbReference>
<reference evidence="9" key="1">
    <citation type="journal article" date="2012" name="Science">
        <title>The Paleozoic origin of enzymatic lignin decomposition reconstructed from 31 fungal genomes.</title>
        <authorList>
            <person name="Floudas D."/>
            <person name="Binder M."/>
            <person name="Riley R."/>
            <person name="Barry K."/>
            <person name="Blanchette R.A."/>
            <person name="Henrissat B."/>
            <person name="Martinez A.T."/>
            <person name="Otillar R."/>
            <person name="Spatafora J.W."/>
            <person name="Yadav J.S."/>
            <person name="Aerts A."/>
            <person name="Benoit I."/>
            <person name="Boyd A."/>
            <person name="Carlson A."/>
            <person name="Copeland A."/>
            <person name="Coutinho P.M."/>
            <person name="de Vries R.P."/>
            <person name="Ferreira P."/>
            <person name="Findley K."/>
            <person name="Foster B."/>
            <person name="Gaskell J."/>
            <person name="Glotzer D."/>
            <person name="Gorecki P."/>
            <person name="Heitman J."/>
            <person name="Hesse C."/>
            <person name="Hori C."/>
            <person name="Igarashi K."/>
            <person name="Jurgens J.A."/>
            <person name="Kallen N."/>
            <person name="Kersten P."/>
            <person name="Kohler A."/>
            <person name="Kuees U."/>
            <person name="Kumar T.K.A."/>
            <person name="Kuo A."/>
            <person name="LaButti K."/>
            <person name="Larrondo L.F."/>
            <person name="Lindquist E."/>
            <person name="Ling A."/>
            <person name="Lombard V."/>
            <person name="Lucas S."/>
            <person name="Lundell T."/>
            <person name="Martin R."/>
            <person name="McLaughlin D.J."/>
            <person name="Morgenstern I."/>
            <person name="Morin E."/>
            <person name="Murat C."/>
            <person name="Nagy L.G."/>
            <person name="Nolan M."/>
            <person name="Ohm R.A."/>
            <person name="Patyshakuliyeva A."/>
            <person name="Rokas A."/>
            <person name="Ruiz-Duenas F.J."/>
            <person name="Sabat G."/>
            <person name="Salamov A."/>
            <person name="Samejima M."/>
            <person name="Schmutz J."/>
            <person name="Slot J.C."/>
            <person name="St John F."/>
            <person name="Stenlid J."/>
            <person name="Sun H."/>
            <person name="Sun S."/>
            <person name="Syed K."/>
            <person name="Tsang A."/>
            <person name="Wiebenga A."/>
            <person name="Young D."/>
            <person name="Pisabarro A."/>
            <person name="Eastwood D.C."/>
            <person name="Martin F."/>
            <person name="Cullen D."/>
            <person name="Grigoriev I.V."/>
            <person name="Hibbett D.S."/>
        </authorList>
    </citation>
    <scope>NUCLEOTIDE SEQUENCE [LARGE SCALE GENOMIC DNA]</scope>
    <source>
        <strain evidence="9">RWD-64-598 SS2</strain>
    </source>
</reference>
<feature type="transmembrane region" description="Helical" evidence="6">
    <location>
        <begin position="303"/>
        <end position="324"/>
    </location>
</feature>